<evidence type="ECO:0000313" key="4">
    <source>
        <dbReference type="EMBL" id="GFR50253.1"/>
    </source>
</evidence>
<organism evidence="4 5">
    <name type="scientific">Astrephomene gubernaculifera</name>
    <dbReference type="NCBI Taxonomy" id="47775"/>
    <lineage>
        <taxon>Eukaryota</taxon>
        <taxon>Viridiplantae</taxon>
        <taxon>Chlorophyta</taxon>
        <taxon>core chlorophytes</taxon>
        <taxon>Chlorophyceae</taxon>
        <taxon>CS clade</taxon>
        <taxon>Chlamydomonadales</taxon>
        <taxon>Astrephomenaceae</taxon>
        <taxon>Astrephomene</taxon>
    </lineage>
</organism>
<name>A0AAD3HRB0_9CHLO</name>
<keyword evidence="5" id="KW-1185">Reference proteome</keyword>
<dbReference type="PROSITE" id="PS51352">
    <property type="entry name" value="THIOREDOXIN_2"/>
    <property type="match status" value="1"/>
</dbReference>
<dbReference type="Proteomes" id="UP001054857">
    <property type="component" value="Unassembled WGS sequence"/>
</dbReference>
<sequence length="109" mass="12863">SHAVELNTFTFRGSIGDGRLWFVEYYVPWCRGCKRMEAQWNELGEIFNTHPNVVIARFDCMADEALCEWQGIDRTPTLKLYFKGKAVETYKADFYHVDLMRPFLLKMLD</sequence>
<evidence type="ECO:0000259" key="3">
    <source>
        <dbReference type="PROSITE" id="PS51352"/>
    </source>
</evidence>
<dbReference type="EMBL" id="BMAR01000036">
    <property type="protein sequence ID" value="GFR50253.1"/>
    <property type="molecule type" value="Genomic_DNA"/>
</dbReference>
<dbReference type="Pfam" id="PF00085">
    <property type="entry name" value="Thioredoxin"/>
    <property type="match status" value="1"/>
</dbReference>
<dbReference type="InterPro" id="IPR036249">
    <property type="entry name" value="Thioredoxin-like_sf"/>
</dbReference>
<keyword evidence="2" id="KW-0732">Signal</keyword>
<feature type="domain" description="Thioredoxin" evidence="3">
    <location>
        <begin position="1"/>
        <end position="109"/>
    </location>
</feature>
<dbReference type="PANTHER" id="PTHR45672:SF3">
    <property type="entry name" value="THIOREDOXIN DOMAIN-CONTAINING PROTEIN 5"/>
    <property type="match status" value="1"/>
</dbReference>
<feature type="non-terminal residue" evidence="4">
    <location>
        <position position="109"/>
    </location>
</feature>
<dbReference type="Gene3D" id="3.40.30.10">
    <property type="entry name" value="Glutaredoxin"/>
    <property type="match status" value="1"/>
</dbReference>
<evidence type="ECO:0000313" key="5">
    <source>
        <dbReference type="Proteomes" id="UP001054857"/>
    </source>
</evidence>
<dbReference type="GO" id="GO:0005783">
    <property type="term" value="C:endoplasmic reticulum"/>
    <property type="evidence" value="ECO:0007669"/>
    <property type="project" value="TreeGrafter"/>
</dbReference>
<accession>A0AAD3HRB0</accession>
<dbReference type="InterPro" id="IPR013766">
    <property type="entry name" value="Thioredoxin_domain"/>
</dbReference>
<comment type="similarity">
    <text evidence="1">Belongs to the protein disulfide isomerase family.</text>
</comment>
<reference evidence="4 5" key="1">
    <citation type="journal article" date="2021" name="Sci. Rep.">
        <title>Genome sequencing of the multicellular alga Astrephomene provides insights into convergent evolution of germ-soma differentiation.</title>
        <authorList>
            <person name="Yamashita S."/>
            <person name="Yamamoto K."/>
            <person name="Matsuzaki R."/>
            <person name="Suzuki S."/>
            <person name="Yamaguchi H."/>
            <person name="Hirooka S."/>
            <person name="Minakuchi Y."/>
            <person name="Miyagishima S."/>
            <person name="Kawachi M."/>
            <person name="Toyoda A."/>
            <person name="Nozaki H."/>
        </authorList>
    </citation>
    <scope>NUCLEOTIDE SEQUENCE [LARGE SCALE GENOMIC DNA]</scope>
    <source>
        <strain evidence="4 5">NIES-4017</strain>
    </source>
</reference>
<dbReference type="GO" id="GO:0003756">
    <property type="term" value="F:protein disulfide isomerase activity"/>
    <property type="evidence" value="ECO:0007669"/>
    <property type="project" value="TreeGrafter"/>
</dbReference>
<comment type="caution">
    <text evidence="4">The sequence shown here is derived from an EMBL/GenBank/DDBJ whole genome shotgun (WGS) entry which is preliminary data.</text>
</comment>
<proteinExistence type="inferred from homology"/>
<evidence type="ECO:0000256" key="2">
    <source>
        <dbReference type="ARBA" id="ARBA00022729"/>
    </source>
</evidence>
<protein>
    <recommendedName>
        <fullName evidence="3">Thioredoxin domain-containing protein</fullName>
    </recommendedName>
</protein>
<dbReference type="GO" id="GO:0006457">
    <property type="term" value="P:protein folding"/>
    <property type="evidence" value="ECO:0007669"/>
    <property type="project" value="TreeGrafter"/>
</dbReference>
<gene>
    <name evidence="4" type="ORF">Agub_g12439</name>
</gene>
<dbReference type="CDD" id="cd02961">
    <property type="entry name" value="PDI_a_family"/>
    <property type="match status" value="1"/>
</dbReference>
<dbReference type="AlphaFoldDB" id="A0AAD3HRB0"/>
<dbReference type="InterPro" id="IPR051063">
    <property type="entry name" value="PDI"/>
</dbReference>
<dbReference type="PANTHER" id="PTHR45672">
    <property type="entry name" value="PROTEIN DISULFIDE-ISOMERASE C17H9.14C-RELATED"/>
    <property type="match status" value="1"/>
</dbReference>
<dbReference type="SUPFAM" id="SSF52833">
    <property type="entry name" value="Thioredoxin-like"/>
    <property type="match status" value="1"/>
</dbReference>
<evidence type="ECO:0000256" key="1">
    <source>
        <dbReference type="ARBA" id="ARBA00006347"/>
    </source>
</evidence>
<feature type="non-terminal residue" evidence="4">
    <location>
        <position position="1"/>
    </location>
</feature>